<dbReference type="InterPro" id="IPR059141">
    <property type="entry name" value="Beta-prop_Nup120_160"/>
</dbReference>
<dbReference type="GO" id="GO:0017056">
    <property type="term" value="F:structural constituent of nuclear pore"/>
    <property type="evidence" value="ECO:0007669"/>
    <property type="project" value="TreeGrafter"/>
</dbReference>
<feature type="non-terminal residue" evidence="7">
    <location>
        <position position="1171"/>
    </location>
</feature>
<dbReference type="SUPFAM" id="SSF50998">
    <property type="entry name" value="Quinoprotein alcohol dehydrogenase-like"/>
    <property type="match status" value="1"/>
</dbReference>
<dbReference type="OrthoDB" id="67716at2759"/>
<reference evidence="7" key="1">
    <citation type="journal article" date="2020" name="Stud. Mycol.">
        <title>101 Dothideomycetes genomes: a test case for predicting lifestyles and emergence of pathogens.</title>
        <authorList>
            <person name="Haridas S."/>
            <person name="Albert R."/>
            <person name="Binder M."/>
            <person name="Bloem J."/>
            <person name="Labutti K."/>
            <person name="Salamov A."/>
            <person name="Andreopoulos B."/>
            <person name="Baker S."/>
            <person name="Barry K."/>
            <person name="Bills G."/>
            <person name="Bluhm B."/>
            <person name="Cannon C."/>
            <person name="Castanera R."/>
            <person name="Culley D."/>
            <person name="Daum C."/>
            <person name="Ezra D."/>
            <person name="Gonzalez J."/>
            <person name="Henrissat B."/>
            <person name="Kuo A."/>
            <person name="Liang C."/>
            <person name="Lipzen A."/>
            <person name="Lutzoni F."/>
            <person name="Magnuson J."/>
            <person name="Mondo S."/>
            <person name="Nolan M."/>
            <person name="Ohm R."/>
            <person name="Pangilinan J."/>
            <person name="Park H.-J."/>
            <person name="Ramirez L."/>
            <person name="Alfaro M."/>
            <person name="Sun H."/>
            <person name="Tritt A."/>
            <person name="Yoshinaga Y."/>
            <person name="Zwiers L.-H."/>
            <person name="Turgeon B."/>
            <person name="Goodwin S."/>
            <person name="Spatafora J."/>
            <person name="Crous P."/>
            <person name="Grigoriev I."/>
        </authorList>
    </citation>
    <scope>NUCLEOTIDE SEQUENCE</scope>
    <source>
        <strain evidence="7">CBS 480.64</strain>
    </source>
</reference>
<evidence type="ECO:0000313" key="8">
    <source>
        <dbReference type="Proteomes" id="UP000799421"/>
    </source>
</evidence>
<dbReference type="PANTHER" id="PTHR21286">
    <property type="entry name" value="NUCLEAR PORE COMPLEX PROTEIN NUP160"/>
    <property type="match status" value="1"/>
</dbReference>
<feature type="domain" description="Nucleoporin nup120-like HEAT repeat" evidence="6">
    <location>
        <begin position="844"/>
        <end position="1047"/>
    </location>
</feature>
<dbReference type="EMBL" id="MU006026">
    <property type="protein sequence ID" value="KAF2857837.1"/>
    <property type="molecule type" value="Genomic_DNA"/>
</dbReference>
<keyword evidence="8" id="KW-1185">Reference proteome</keyword>
<feature type="domain" description="Nucleoporin Nup120/160 beta-propeller" evidence="4">
    <location>
        <begin position="74"/>
        <end position="584"/>
    </location>
</feature>
<dbReference type="InterPro" id="IPR048884">
    <property type="entry name" value="Nup120_helical"/>
</dbReference>
<evidence type="ECO:0000256" key="2">
    <source>
        <dbReference type="ARBA" id="ARBA00022448"/>
    </source>
</evidence>
<sequence length="1171" mass="131534">PVLFRETCLPSPDSANPMLYIDAGGGKSRFSPFRRAGDKRSFEEISECDEDGYARARLGSNGGVFFRAADRTPRSFAWRVLEDGKVLELQPVDLMVHKKPDGRRLTFRIDFGQTILNDGVAFADPEAHDALEVFVLTAKREVCTVTLRKDVLTRTSVPADFNSQSCVKRFGGSFLSMRQPFRFRAASNVELMASSADGGLVLMHRDRNESGAQWQETYFNERGWSGALTLKKLNFFATQVTVRWGGVDLDPNAIADMVRSPDANYIWTLSVDYYLRAWNTQTGKVDKRLDIAYDDQDRVLDSILMVAEQDQLLQLIPRSETEYLLVVHLPRERCFKAYRVLKQFTSVDATDLRIELVRIRTPYLPAADKLVNGNVWQVEKFHLDMADLGNSRLWVRARSGPICHTFTINLDMRDLTAVACHRDSGWTRVHSGFLTPEELKAMADFPGDLDPVDDSALTPTESWLSFLFYPGRFSTAGIMAALHMYRKGRGLSVASLRPGEPLQEQVVAAITAKQSVRRMSNDWPDYMQHKLDLQTQWTTFYSLLSHLHSRRHESLGFAYDDVEGLAWTVYADCVAPVRACSELEMCCFNTHLLEAETGNPSWAFSRKIYSSPGSVEVSRIIDAARELRLSFSYTARSKLDEIVARDALDVPENGETLTADIAAACDLRRDVSDEDIDELVARFSPLGGVGALNDEMVLNVLEWLENEWQTAGPGKDVHLTRPGIDATVEIARETLQRAKAVLLDICALLACVVGIFELQDLDPSFNADRMYLSALDHSKRVDILLWLVDNTVAGGITLLETIFLNEWQCRSESSMPWQLTLSSKSWLGDAAFRESGWEGFTAHILSHLLKHQELDLAVDFLKFTPEEPTTPWLLYLQGRLYLSQGSYNEAAALFTEAAPDLSTPTAHSPDTSHLLSASESIHFFSGLAQYYQHISTLYESLSLYSYVATFSTLALSHTDPLPPNFSASMSALDRTKASTTSPLRTKLDAVETEMRLLRIKEERTEILSRLYNAYKQTHRFSEALASLSQIEDLPIKKSALKQLVEVVLKTSPSLLLELGFGDAGVEDDVDGILSGLSSPGVRKLVYAYRVKVGRFRDAAEALWEETVALTREGDLEELIGVYTLLINTLVCCQEAWFLVRENGRRRLVEVGDLRRELGALLDRREDGVRGR</sequence>
<dbReference type="SUPFAM" id="SSF48452">
    <property type="entry name" value="TPR-like"/>
    <property type="match status" value="1"/>
</dbReference>
<comment type="subcellular location">
    <subcellularLocation>
        <location evidence="1">Nucleus</location>
    </subcellularLocation>
</comment>
<dbReference type="Pfam" id="PF21486">
    <property type="entry name" value="NUP120_helical"/>
    <property type="match status" value="1"/>
</dbReference>
<organism evidence="7 8">
    <name type="scientific">Piedraia hortae CBS 480.64</name>
    <dbReference type="NCBI Taxonomy" id="1314780"/>
    <lineage>
        <taxon>Eukaryota</taxon>
        <taxon>Fungi</taxon>
        <taxon>Dikarya</taxon>
        <taxon>Ascomycota</taxon>
        <taxon>Pezizomycotina</taxon>
        <taxon>Dothideomycetes</taxon>
        <taxon>Dothideomycetidae</taxon>
        <taxon>Capnodiales</taxon>
        <taxon>Piedraiaceae</taxon>
        <taxon>Piedraia</taxon>
    </lineage>
</organism>
<accession>A0A6A7BSE2</accession>
<feature type="non-terminal residue" evidence="7">
    <location>
        <position position="1"/>
    </location>
</feature>
<feature type="domain" description="Nucleoporin Nup120 helical" evidence="5">
    <location>
        <begin position="662"/>
        <end position="772"/>
    </location>
</feature>
<keyword evidence="2" id="KW-0813">Transport</keyword>
<dbReference type="InterPro" id="IPR021717">
    <property type="entry name" value="Nucleoporin_Nup160"/>
</dbReference>
<evidence type="ECO:0000313" key="7">
    <source>
        <dbReference type="EMBL" id="KAF2857837.1"/>
    </source>
</evidence>
<dbReference type="Pfam" id="PF23300">
    <property type="entry name" value="HEAT_Nup120"/>
    <property type="match status" value="1"/>
</dbReference>
<dbReference type="InterPro" id="IPR011990">
    <property type="entry name" value="TPR-like_helical_dom_sf"/>
</dbReference>
<gene>
    <name evidence="7" type="ORF">K470DRAFT_198959</name>
</gene>
<dbReference type="InterPro" id="IPR056548">
    <property type="entry name" value="HEAT_Nup120"/>
</dbReference>
<evidence type="ECO:0000256" key="3">
    <source>
        <dbReference type="ARBA" id="ARBA00023242"/>
    </source>
</evidence>
<dbReference type="Proteomes" id="UP000799421">
    <property type="component" value="Unassembled WGS sequence"/>
</dbReference>
<evidence type="ECO:0000259" key="6">
    <source>
        <dbReference type="Pfam" id="PF23300"/>
    </source>
</evidence>
<dbReference type="GO" id="GO:0005643">
    <property type="term" value="C:nuclear pore"/>
    <property type="evidence" value="ECO:0007669"/>
    <property type="project" value="UniProtKB-ARBA"/>
</dbReference>
<evidence type="ECO:0000259" key="5">
    <source>
        <dbReference type="Pfam" id="PF21486"/>
    </source>
</evidence>
<dbReference type="Pfam" id="PF11715">
    <property type="entry name" value="Beta-prop_Nup120_160"/>
    <property type="match status" value="1"/>
</dbReference>
<dbReference type="InterPro" id="IPR011047">
    <property type="entry name" value="Quinoprotein_ADH-like_sf"/>
</dbReference>
<dbReference type="AlphaFoldDB" id="A0A6A7BSE2"/>
<keyword evidence="3" id="KW-0539">Nucleus</keyword>
<protein>
    <submittedName>
        <fullName evidence="7">Uncharacterized protein</fullName>
    </submittedName>
</protein>
<dbReference type="PANTHER" id="PTHR21286:SF0">
    <property type="entry name" value="NUCLEAR PORE COMPLEX PROTEIN NUP160"/>
    <property type="match status" value="1"/>
</dbReference>
<evidence type="ECO:0000259" key="4">
    <source>
        <dbReference type="Pfam" id="PF11715"/>
    </source>
</evidence>
<dbReference type="Gene3D" id="1.25.40.10">
    <property type="entry name" value="Tetratricopeptide repeat domain"/>
    <property type="match status" value="1"/>
</dbReference>
<proteinExistence type="predicted"/>
<name>A0A6A7BSE2_9PEZI</name>
<evidence type="ECO:0000256" key="1">
    <source>
        <dbReference type="ARBA" id="ARBA00004123"/>
    </source>
</evidence>